<comment type="similarity">
    <text evidence="2">Belongs to the LemA family.</text>
</comment>
<evidence type="ECO:0000256" key="5">
    <source>
        <dbReference type="ARBA" id="ARBA00023136"/>
    </source>
</evidence>
<dbReference type="Proteomes" id="UP000260665">
    <property type="component" value="Unassembled WGS sequence"/>
</dbReference>
<evidence type="ECO:0008006" key="9">
    <source>
        <dbReference type="Google" id="ProtNLM"/>
    </source>
</evidence>
<evidence type="ECO:0000256" key="3">
    <source>
        <dbReference type="ARBA" id="ARBA00022692"/>
    </source>
</evidence>
<feature type="transmembrane region" description="Helical" evidence="6">
    <location>
        <begin position="6"/>
        <end position="23"/>
    </location>
</feature>
<dbReference type="Gene3D" id="1.20.1440.20">
    <property type="entry name" value="LemA-like domain"/>
    <property type="match status" value="1"/>
</dbReference>
<evidence type="ECO:0000256" key="6">
    <source>
        <dbReference type="SAM" id="Phobius"/>
    </source>
</evidence>
<proteinExistence type="inferred from homology"/>
<reference evidence="7 8" key="1">
    <citation type="submission" date="2018-05" db="EMBL/GenBank/DDBJ databases">
        <title>Rhodoferax soyangensis sp.nov., isolated from an oligotrophic freshwater lake.</title>
        <authorList>
            <person name="Park M."/>
        </authorList>
    </citation>
    <scope>NUCLEOTIDE SEQUENCE [LARGE SCALE GENOMIC DNA]</scope>
    <source>
        <strain evidence="7 8">IMCC26218</strain>
    </source>
</reference>
<evidence type="ECO:0000256" key="2">
    <source>
        <dbReference type="ARBA" id="ARBA00008854"/>
    </source>
</evidence>
<evidence type="ECO:0000313" key="7">
    <source>
        <dbReference type="EMBL" id="RFO94935.1"/>
    </source>
</evidence>
<keyword evidence="3 6" id="KW-0812">Transmembrane</keyword>
<accession>A0A3E1R6E0</accession>
<keyword evidence="4 6" id="KW-1133">Transmembrane helix</keyword>
<evidence type="ECO:0000256" key="4">
    <source>
        <dbReference type="ARBA" id="ARBA00022989"/>
    </source>
</evidence>
<dbReference type="InterPro" id="IPR007156">
    <property type="entry name" value="MamQ_LemA"/>
</dbReference>
<organism evidence="7 8">
    <name type="scientific">Rhodoferax lacus</name>
    <dbReference type="NCBI Taxonomy" id="2184758"/>
    <lineage>
        <taxon>Bacteria</taxon>
        <taxon>Pseudomonadati</taxon>
        <taxon>Pseudomonadota</taxon>
        <taxon>Betaproteobacteria</taxon>
        <taxon>Burkholderiales</taxon>
        <taxon>Comamonadaceae</taxon>
        <taxon>Rhodoferax</taxon>
    </lineage>
</organism>
<evidence type="ECO:0000313" key="8">
    <source>
        <dbReference type="Proteomes" id="UP000260665"/>
    </source>
</evidence>
<sequence length="175" mass="19203">MSASVLFGLLAAVTVFWCVGLYNRLMRMRARGLDALGSVEKHLRSYTSLINVQFPDEEGSYIPMEWAGLVSSVKALDAQCKAARAAPLQLPALQALAQTVDAIELEWTTLREQPADLAGPTMPEAMQKLWDEAALKVRTARGGFNQIVERYNQALDQFPASLVVEMMGFKVAGTL</sequence>
<dbReference type="GO" id="GO:0016020">
    <property type="term" value="C:membrane"/>
    <property type="evidence" value="ECO:0007669"/>
    <property type="project" value="UniProtKB-SubCell"/>
</dbReference>
<dbReference type="Pfam" id="PF04011">
    <property type="entry name" value="LemA"/>
    <property type="match status" value="1"/>
</dbReference>
<comment type="subcellular location">
    <subcellularLocation>
        <location evidence="1">Membrane</location>
        <topology evidence="1">Single-pass membrane protein</topology>
    </subcellularLocation>
</comment>
<dbReference type="AlphaFoldDB" id="A0A3E1R6E0"/>
<name>A0A3E1R6E0_9BURK</name>
<evidence type="ECO:0000256" key="1">
    <source>
        <dbReference type="ARBA" id="ARBA00004167"/>
    </source>
</evidence>
<dbReference type="EMBL" id="QFZK01000026">
    <property type="protein sequence ID" value="RFO94935.1"/>
    <property type="molecule type" value="Genomic_DNA"/>
</dbReference>
<dbReference type="InterPro" id="IPR023353">
    <property type="entry name" value="LemA-like_dom_sf"/>
</dbReference>
<gene>
    <name evidence="7" type="ORF">DIC66_20845</name>
</gene>
<dbReference type="SUPFAM" id="SSF140478">
    <property type="entry name" value="LemA-like"/>
    <property type="match status" value="1"/>
</dbReference>
<dbReference type="OrthoDB" id="9804152at2"/>
<dbReference type="RefSeq" id="WP_117180116.1">
    <property type="nucleotide sequence ID" value="NZ_QFZK01000026.1"/>
</dbReference>
<protein>
    <recommendedName>
        <fullName evidence="9">LemA family protein</fullName>
    </recommendedName>
</protein>
<keyword evidence="5 6" id="KW-0472">Membrane</keyword>
<keyword evidence="8" id="KW-1185">Reference proteome</keyword>
<comment type="caution">
    <text evidence="7">The sequence shown here is derived from an EMBL/GenBank/DDBJ whole genome shotgun (WGS) entry which is preliminary data.</text>
</comment>